<organism evidence="1 2">
    <name type="scientific">Myxococcus llanfairpwllgwyngyllgogerychwyrndrobwllllantysiliogogogochensis</name>
    <dbReference type="NCBI Taxonomy" id="2590453"/>
    <lineage>
        <taxon>Bacteria</taxon>
        <taxon>Pseudomonadati</taxon>
        <taxon>Myxococcota</taxon>
        <taxon>Myxococcia</taxon>
        <taxon>Myxococcales</taxon>
        <taxon>Cystobacterineae</taxon>
        <taxon>Myxococcaceae</taxon>
        <taxon>Myxococcus</taxon>
    </lineage>
</organism>
<evidence type="ECO:0000313" key="1">
    <source>
        <dbReference type="EMBL" id="TQF16875.1"/>
    </source>
</evidence>
<evidence type="ECO:0000313" key="2">
    <source>
        <dbReference type="Proteomes" id="UP000315369"/>
    </source>
</evidence>
<reference evidence="1 2" key="1">
    <citation type="submission" date="2019-06" db="EMBL/GenBank/DDBJ databases">
        <authorList>
            <person name="Livingstone P."/>
            <person name="Whitworth D."/>
        </authorList>
    </citation>
    <scope>NUCLEOTIDE SEQUENCE [LARGE SCALE GENOMIC DNA]</scope>
    <source>
        <strain evidence="1 2">AM401</strain>
    </source>
</reference>
<dbReference type="Proteomes" id="UP000315369">
    <property type="component" value="Unassembled WGS sequence"/>
</dbReference>
<dbReference type="OrthoDB" id="5491725at2"/>
<dbReference type="InterPro" id="IPR001646">
    <property type="entry name" value="5peptide_repeat"/>
</dbReference>
<dbReference type="AlphaFoldDB" id="A0A540X6H3"/>
<dbReference type="InterPro" id="IPR051082">
    <property type="entry name" value="Pentapeptide-BTB/POZ_domain"/>
</dbReference>
<keyword evidence="2" id="KW-1185">Reference proteome</keyword>
<accession>A0A540X6H3</accession>
<dbReference type="Gene3D" id="2.160.20.80">
    <property type="entry name" value="E3 ubiquitin-protein ligase SopA"/>
    <property type="match status" value="1"/>
</dbReference>
<protein>
    <submittedName>
        <fullName evidence="1">Pentapeptide repeat-containing protein</fullName>
    </submittedName>
</protein>
<dbReference type="EMBL" id="VIFM01000016">
    <property type="protein sequence ID" value="TQF16875.1"/>
    <property type="molecule type" value="Genomic_DNA"/>
</dbReference>
<dbReference type="Pfam" id="PF13599">
    <property type="entry name" value="Pentapeptide_4"/>
    <property type="match status" value="1"/>
</dbReference>
<proteinExistence type="predicted"/>
<name>A0A540X6H3_9BACT</name>
<comment type="caution">
    <text evidence="1">The sequence shown here is derived from an EMBL/GenBank/DDBJ whole genome shotgun (WGS) entry which is preliminary data.</text>
</comment>
<dbReference type="PANTHER" id="PTHR14136">
    <property type="entry name" value="BTB_POZ DOMAIN-CONTAINING PROTEIN KCTD9"/>
    <property type="match status" value="1"/>
</dbReference>
<dbReference type="PANTHER" id="PTHR14136:SF17">
    <property type="entry name" value="BTB_POZ DOMAIN-CONTAINING PROTEIN KCTD9"/>
    <property type="match status" value="1"/>
</dbReference>
<dbReference type="SUPFAM" id="SSF141571">
    <property type="entry name" value="Pentapeptide repeat-like"/>
    <property type="match status" value="1"/>
</dbReference>
<sequence length="491" mass="54187">MSTDTYYVRVGKTAGREVTLHCLTGFGGGFTDYASGRAFGLMLLLDAKRRADPTAFLVRGLPKAVARERVALAKKSSKAQSPLHAELGGPPVWEAAWHAEHTPRFVARSRLLARHNAVGEGRLQKIIDEISPLEQKGKGLFLDAAWARLHHFDVSVEVTDEKYLQHLVEGHIFGTTAYDAWIEKQLPPKKKVSAKKPKLVKQPLVARRKGDFSGARLKASFWASASLDVHDVSGSSFRRTNFVEAGFVSGVKALKSDFTEARLTRSPPWTEATTLQGWNLKGSSFKGAKLFRVEFEECDLRDCDFTQADLRHARFLSCNLKGAIFNGANLTKALIPPEHADKAKMEGARNYRPPPGGKPGSACLAFDRLMTKAKAIEFEVRFASPNARGEQVLLTLGPRPTGPKRIMSYQLMLGCQRNARQATPTSVFSTRVGYYFGPALRRLSDQLSVPPDRRLDLSTLTVSARSLRAPLEHADLLKRVRAALSEVLVAS</sequence>
<gene>
    <name evidence="1" type="ORF">FJV41_06225</name>
</gene>
<dbReference type="RefSeq" id="WP_141641481.1">
    <property type="nucleotide sequence ID" value="NZ_VIFM01000016.1"/>
</dbReference>